<feature type="transmembrane region" description="Helical" evidence="7">
    <location>
        <begin position="6"/>
        <end position="28"/>
    </location>
</feature>
<feature type="transmembrane region" description="Helical" evidence="7">
    <location>
        <begin position="199"/>
        <end position="216"/>
    </location>
</feature>
<keyword evidence="7" id="KW-0133">Cell shape</keyword>
<dbReference type="RefSeq" id="WP_069656583.1">
    <property type="nucleotide sequence ID" value="NZ_MIJF01000020.1"/>
</dbReference>
<evidence type="ECO:0000256" key="1">
    <source>
        <dbReference type="ARBA" id="ARBA00004141"/>
    </source>
</evidence>
<dbReference type="PROSITE" id="PS01348">
    <property type="entry name" value="MRAY_2"/>
    <property type="match status" value="1"/>
</dbReference>
<dbReference type="HAMAP" id="MF_00038">
    <property type="entry name" value="MraY"/>
    <property type="match status" value="1"/>
</dbReference>
<dbReference type="Pfam" id="PF10555">
    <property type="entry name" value="MraY_sig1"/>
    <property type="match status" value="1"/>
</dbReference>
<dbReference type="EC" id="2.7.8.13" evidence="7 8"/>
<reference evidence="10 11" key="1">
    <citation type="submission" date="2016-09" db="EMBL/GenBank/DDBJ databases">
        <title>Draft genome sequence for the type strain of Vulcanibacillus modesticaldus BR, a strictly anaerobic, moderately thermophilic, and nitrate-reducing bacterium from deep sea-hydrothermal vents of the Mid-Atlantic Ridge.</title>
        <authorList>
            <person name="Abin C.A."/>
            <person name="Hollibaugh J.T."/>
        </authorList>
    </citation>
    <scope>NUCLEOTIDE SEQUENCE [LARGE SCALE GENOMIC DNA]</scope>
    <source>
        <strain evidence="10 11">BR</strain>
    </source>
</reference>
<comment type="similarity">
    <text evidence="2 7">Belongs to the glycosyltransferase 4 family. MraY subfamily.</text>
</comment>
<comment type="subcellular location">
    <subcellularLocation>
        <location evidence="7">Cell membrane</location>
        <topology evidence="7">Multi-pass membrane protein</topology>
    </subcellularLocation>
    <subcellularLocation>
        <location evidence="1">Membrane</location>
        <topology evidence="1">Multi-pass membrane protein</topology>
    </subcellularLocation>
</comment>
<feature type="transmembrane region" description="Helical" evidence="7">
    <location>
        <begin position="298"/>
        <end position="316"/>
    </location>
</feature>
<comment type="catalytic activity">
    <reaction evidence="7">
        <text>UDP-N-acetyl-alpha-D-muramoyl-L-alanyl-gamma-D-glutamyl-meso-2,6-diaminopimeloyl-D-alanyl-D-alanine + di-trans,octa-cis-undecaprenyl phosphate = di-trans,octa-cis-undecaprenyl diphospho-N-acetyl-alpha-D-muramoyl-L-alanyl-D-glutamyl-meso-2,6-diaminopimeloyl-D-alanyl-D-alanine + UMP</text>
        <dbReference type="Rhea" id="RHEA:28386"/>
        <dbReference type="ChEBI" id="CHEBI:57865"/>
        <dbReference type="ChEBI" id="CHEBI:60392"/>
        <dbReference type="ChEBI" id="CHEBI:61386"/>
        <dbReference type="ChEBI" id="CHEBI:61387"/>
        <dbReference type="EC" id="2.7.8.13"/>
    </reaction>
</comment>
<dbReference type="GO" id="GO:0051992">
    <property type="term" value="F:UDP-N-acetylmuramoyl-L-alanyl-D-glutamyl-meso-2,6-diaminopimelyl-D-alanyl-D-alanine:undecaprenyl-phosphate transferase activity"/>
    <property type="evidence" value="ECO:0007669"/>
    <property type="project" value="RHEA"/>
</dbReference>
<dbReference type="GO" id="GO:0071555">
    <property type="term" value="P:cell wall organization"/>
    <property type="evidence" value="ECO:0007669"/>
    <property type="project" value="UniProtKB-KW"/>
</dbReference>
<dbReference type="PANTHER" id="PTHR22926">
    <property type="entry name" value="PHOSPHO-N-ACETYLMURAMOYL-PENTAPEPTIDE-TRANSFERASE"/>
    <property type="match status" value="1"/>
</dbReference>
<keyword evidence="7" id="KW-0132">Cell division</keyword>
<organism evidence="10 11">
    <name type="scientific">Vulcanibacillus modesticaldus</name>
    <dbReference type="NCBI Taxonomy" id="337097"/>
    <lineage>
        <taxon>Bacteria</taxon>
        <taxon>Bacillati</taxon>
        <taxon>Bacillota</taxon>
        <taxon>Bacilli</taxon>
        <taxon>Bacillales</taxon>
        <taxon>Bacillaceae</taxon>
        <taxon>Vulcanibacillus</taxon>
    </lineage>
</organism>
<dbReference type="InterPro" id="IPR003524">
    <property type="entry name" value="PNAcMuramoyl-5peptid_Trfase"/>
</dbReference>
<dbReference type="Proteomes" id="UP000243739">
    <property type="component" value="Unassembled WGS sequence"/>
</dbReference>
<gene>
    <name evidence="7" type="primary">mraY</name>
    <name evidence="10" type="ORF">BHF71_08555</name>
</gene>
<keyword evidence="7 9" id="KW-0460">Magnesium</keyword>
<dbReference type="GO" id="GO:0009252">
    <property type="term" value="P:peptidoglycan biosynthetic process"/>
    <property type="evidence" value="ECO:0007669"/>
    <property type="project" value="UniProtKB-UniRule"/>
</dbReference>
<feature type="transmembrane region" description="Helical" evidence="7">
    <location>
        <begin position="109"/>
        <end position="127"/>
    </location>
</feature>
<evidence type="ECO:0000256" key="7">
    <source>
        <dbReference type="HAMAP-Rule" id="MF_00038"/>
    </source>
</evidence>
<keyword evidence="6 7" id="KW-0472">Membrane</keyword>
<keyword evidence="7" id="KW-0573">Peptidoglycan synthesis</keyword>
<dbReference type="UniPathway" id="UPA00219"/>
<evidence type="ECO:0000256" key="4">
    <source>
        <dbReference type="ARBA" id="ARBA00022692"/>
    </source>
</evidence>
<accession>A0A1D2YUY7</accession>
<feature type="transmembrane region" description="Helical" evidence="7">
    <location>
        <begin position="77"/>
        <end position="97"/>
    </location>
</feature>
<keyword evidence="7" id="KW-0131">Cell cycle</keyword>
<dbReference type="AlphaFoldDB" id="A0A1D2YUY7"/>
<evidence type="ECO:0000256" key="6">
    <source>
        <dbReference type="ARBA" id="ARBA00023136"/>
    </source>
</evidence>
<evidence type="ECO:0000256" key="9">
    <source>
        <dbReference type="PIRSR" id="PIRSR600715-1"/>
    </source>
</evidence>
<comment type="cofactor">
    <cofactor evidence="7 9">
        <name>Mg(2+)</name>
        <dbReference type="ChEBI" id="CHEBI:18420"/>
    </cofactor>
</comment>
<feature type="transmembrane region" description="Helical" evidence="7">
    <location>
        <begin position="49"/>
        <end position="71"/>
    </location>
</feature>
<dbReference type="EMBL" id="MIJF01000020">
    <property type="protein sequence ID" value="OEF99524.1"/>
    <property type="molecule type" value="Genomic_DNA"/>
</dbReference>
<dbReference type="GO" id="GO:0008360">
    <property type="term" value="P:regulation of cell shape"/>
    <property type="evidence" value="ECO:0007669"/>
    <property type="project" value="UniProtKB-KW"/>
</dbReference>
<comment type="pathway">
    <text evidence="7">Cell wall biogenesis; peptidoglycan biosynthesis.</text>
</comment>
<evidence type="ECO:0000256" key="8">
    <source>
        <dbReference type="NCBIfam" id="TIGR00445"/>
    </source>
</evidence>
<dbReference type="Pfam" id="PF00953">
    <property type="entry name" value="Glycos_transf_4"/>
    <property type="match status" value="1"/>
</dbReference>
<keyword evidence="7 9" id="KW-0479">Metal-binding</keyword>
<keyword evidence="7" id="KW-1003">Cell membrane</keyword>
<dbReference type="GO" id="GO:0005886">
    <property type="term" value="C:plasma membrane"/>
    <property type="evidence" value="ECO:0007669"/>
    <property type="project" value="UniProtKB-SubCell"/>
</dbReference>
<keyword evidence="11" id="KW-1185">Reference proteome</keyword>
<evidence type="ECO:0000256" key="2">
    <source>
        <dbReference type="ARBA" id="ARBA00005583"/>
    </source>
</evidence>
<evidence type="ECO:0000256" key="3">
    <source>
        <dbReference type="ARBA" id="ARBA00022679"/>
    </source>
</evidence>
<dbReference type="GO" id="GO:0046872">
    <property type="term" value="F:metal ion binding"/>
    <property type="evidence" value="ECO:0007669"/>
    <property type="project" value="UniProtKB-KW"/>
</dbReference>
<dbReference type="InterPro" id="IPR000715">
    <property type="entry name" value="Glycosyl_transferase_4"/>
</dbReference>
<comment type="function">
    <text evidence="7">Catalyzes the initial step of the lipid cycle reactions in the biosynthesis of the cell wall peptidoglycan: transfers peptidoglycan precursor phospho-MurNAc-pentapeptide from UDP-MurNAc-pentapeptide onto the lipid carrier undecaprenyl phosphate, yielding undecaprenyl-pyrophosphoryl-MurNAc-pentapeptide, known as lipid I.</text>
</comment>
<name>A0A1D2YUY7_9BACI</name>
<feature type="binding site" evidence="9">
    <location>
        <position position="227"/>
    </location>
    <ligand>
        <name>Mg(2+)</name>
        <dbReference type="ChEBI" id="CHEBI:18420"/>
    </ligand>
</feature>
<dbReference type="GO" id="GO:0051301">
    <property type="term" value="P:cell division"/>
    <property type="evidence" value="ECO:0007669"/>
    <property type="project" value="UniProtKB-KW"/>
</dbReference>
<dbReference type="GO" id="GO:0008963">
    <property type="term" value="F:phospho-N-acetylmuramoyl-pentapeptide-transferase activity"/>
    <property type="evidence" value="ECO:0007669"/>
    <property type="project" value="UniProtKB-UniRule"/>
</dbReference>
<dbReference type="NCBIfam" id="TIGR00445">
    <property type="entry name" value="mraY"/>
    <property type="match status" value="1"/>
</dbReference>
<keyword evidence="7" id="KW-0961">Cell wall biogenesis/degradation</keyword>
<evidence type="ECO:0000313" key="11">
    <source>
        <dbReference type="Proteomes" id="UP000243739"/>
    </source>
</evidence>
<feature type="transmembrane region" description="Helical" evidence="7">
    <location>
        <begin position="147"/>
        <end position="168"/>
    </location>
</feature>
<comment type="caution">
    <text evidence="10">The sequence shown here is derived from an EMBL/GenBank/DDBJ whole genome shotgun (WGS) entry which is preliminary data.</text>
</comment>
<dbReference type="PANTHER" id="PTHR22926:SF5">
    <property type="entry name" value="PHOSPHO-N-ACETYLMURAMOYL-PENTAPEPTIDE-TRANSFERASE HOMOLOG"/>
    <property type="match status" value="1"/>
</dbReference>
<evidence type="ECO:0000256" key="5">
    <source>
        <dbReference type="ARBA" id="ARBA00022989"/>
    </source>
</evidence>
<proteinExistence type="inferred from homology"/>
<evidence type="ECO:0000313" key="10">
    <source>
        <dbReference type="EMBL" id="OEF99524.1"/>
    </source>
</evidence>
<feature type="transmembrane region" description="Helical" evidence="7">
    <location>
        <begin position="249"/>
        <end position="271"/>
    </location>
</feature>
<protein>
    <recommendedName>
        <fullName evidence="7 8">Phospho-N-acetylmuramoyl-pentapeptide-transferase</fullName>
        <ecNumber evidence="7 8">2.7.8.13</ecNumber>
    </recommendedName>
    <alternativeName>
        <fullName evidence="7">UDP-MurNAc-pentapeptide phosphotransferase</fullName>
    </alternativeName>
</protein>
<feature type="binding site" evidence="9">
    <location>
        <position position="167"/>
    </location>
    <ligand>
        <name>Mg(2+)</name>
        <dbReference type="ChEBI" id="CHEBI:18420"/>
    </ligand>
</feature>
<dbReference type="CDD" id="cd06852">
    <property type="entry name" value="GT_MraY"/>
    <property type="match status" value="1"/>
</dbReference>
<sequence>MEIRIIIFTIIAALLISTLLGPLFIPILRKLKFGQSIREEGPKLHQKKAGTPTMGGIIIYFALILTVIKFSPLTPNLYLLLLVTLGFGFLGFLDDFIKIVKKRNLGLTAKQKLFGQLFISSMLYYFLSQNGHDTVVYIPGQSWGIDLGWLYFPFILLLTIGTTNAVNLTDGLDGLLAGSSAISFGAFSIIALKTTQYEVAIFGAAMVGVVLGFLVFNAHPAKVFMGDTGSLGIGGALATMAILTKTELLLIIIGGVYVIETLSVIIQVISFQTRGKRVFRMSPIHHHFELSGWSEWKVVTFFWIIGFIFAGIGIYLEVLN</sequence>
<dbReference type="OrthoDB" id="9805475at2"/>
<feature type="transmembrane region" description="Helical" evidence="7">
    <location>
        <begin position="175"/>
        <end position="193"/>
    </location>
</feature>
<dbReference type="InterPro" id="IPR018480">
    <property type="entry name" value="PNAcMuramoyl-5peptid_Trfase_CS"/>
</dbReference>
<keyword evidence="4 7" id="KW-0812">Transmembrane</keyword>
<keyword evidence="3 7" id="KW-0808">Transferase</keyword>
<dbReference type="STRING" id="337097.BHF71_08555"/>
<keyword evidence="5 7" id="KW-1133">Transmembrane helix</keyword>